<accession>A0A095ZN18</accession>
<organism evidence="1 2">
    <name type="scientific">Hoylesella buccalis DNF00853</name>
    <dbReference type="NCBI Taxonomy" id="1401074"/>
    <lineage>
        <taxon>Bacteria</taxon>
        <taxon>Pseudomonadati</taxon>
        <taxon>Bacteroidota</taxon>
        <taxon>Bacteroidia</taxon>
        <taxon>Bacteroidales</taxon>
        <taxon>Prevotellaceae</taxon>
        <taxon>Hoylesella</taxon>
    </lineage>
</organism>
<dbReference type="Gene3D" id="1.25.40.10">
    <property type="entry name" value="Tetratricopeptide repeat domain"/>
    <property type="match status" value="1"/>
</dbReference>
<dbReference type="Proteomes" id="UP000029556">
    <property type="component" value="Unassembled WGS sequence"/>
</dbReference>
<dbReference type="SMART" id="SM00028">
    <property type="entry name" value="TPR"/>
    <property type="match status" value="3"/>
</dbReference>
<dbReference type="InterPro" id="IPR019734">
    <property type="entry name" value="TPR_rpt"/>
</dbReference>
<evidence type="ECO:0000313" key="2">
    <source>
        <dbReference type="Proteomes" id="UP000029556"/>
    </source>
</evidence>
<evidence type="ECO:0000313" key="1">
    <source>
        <dbReference type="EMBL" id="KGF36078.1"/>
    </source>
</evidence>
<reference evidence="1 2" key="1">
    <citation type="submission" date="2014-07" db="EMBL/GenBank/DDBJ databases">
        <authorList>
            <person name="McCorrison J."/>
            <person name="Sanka R."/>
            <person name="Torralba M."/>
            <person name="Gillis M."/>
            <person name="Haft D.H."/>
            <person name="Methe B."/>
            <person name="Sutton G."/>
            <person name="Nelson K.E."/>
        </authorList>
    </citation>
    <scope>NUCLEOTIDE SEQUENCE [LARGE SCALE GENOMIC DNA]</scope>
    <source>
        <strain evidence="1 2">DNF00853</strain>
    </source>
</reference>
<gene>
    <name evidence="1" type="ORF">HMPREF2137_02950</name>
</gene>
<dbReference type="InterPro" id="IPR011990">
    <property type="entry name" value="TPR-like_helical_dom_sf"/>
</dbReference>
<proteinExistence type="predicted"/>
<name>A0A095ZN18_9BACT</name>
<dbReference type="EMBL" id="JRNN01000032">
    <property type="protein sequence ID" value="KGF36078.1"/>
    <property type="molecule type" value="Genomic_DNA"/>
</dbReference>
<dbReference type="RefSeq" id="WP_036871984.1">
    <property type="nucleotide sequence ID" value="NZ_JRNN01000032.1"/>
</dbReference>
<protein>
    <submittedName>
        <fullName evidence="1">Uncharacterized protein</fullName>
    </submittedName>
</protein>
<dbReference type="AlphaFoldDB" id="A0A095ZN18"/>
<sequence>MERKITLSKEEIMKFQNTLDNLKSNSNLQVLKTYLIEMKIKYPSEYFICTELSNAYHMLGMYKESEQASMEAMQLEPNDVLVLYNYAVALYSNEKYLKAIVQLNRILKRRINSIAYGVHGEGLKWAMSIKNDSLYLKAICQLNLGKLKEAYSLIGKHLAQRRRGVYSDFTKKQVKRKEQYIINELNNKVVK</sequence>
<comment type="caution">
    <text evidence="1">The sequence shown here is derived from an EMBL/GenBank/DDBJ whole genome shotgun (WGS) entry which is preliminary data.</text>
</comment>
<dbReference type="OrthoDB" id="1072852at2"/>
<dbReference type="SUPFAM" id="SSF48452">
    <property type="entry name" value="TPR-like"/>
    <property type="match status" value="1"/>
</dbReference>